<organism evidence="9 10">
    <name type="scientific">Phytophthora palmivora</name>
    <dbReference type="NCBI Taxonomy" id="4796"/>
    <lineage>
        <taxon>Eukaryota</taxon>
        <taxon>Sar</taxon>
        <taxon>Stramenopiles</taxon>
        <taxon>Oomycota</taxon>
        <taxon>Peronosporomycetes</taxon>
        <taxon>Peronosporales</taxon>
        <taxon>Peronosporaceae</taxon>
        <taxon>Phytophthora</taxon>
    </lineage>
</organism>
<dbReference type="GO" id="GO:0005576">
    <property type="term" value="C:extracellular region"/>
    <property type="evidence" value="ECO:0007669"/>
    <property type="project" value="UniProtKB-SubCell"/>
</dbReference>
<feature type="domain" description="RxLR effector PexRD54 WY" evidence="8">
    <location>
        <begin position="250"/>
        <end position="286"/>
    </location>
</feature>
<dbReference type="OrthoDB" id="112923at2759"/>
<evidence type="ECO:0000313" key="9">
    <source>
        <dbReference type="EMBL" id="POM62674.1"/>
    </source>
</evidence>
<feature type="domain" description="RxLR effector PexRD54 WY" evidence="8">
    <location>
        <begin position="341"/>
        <end position="377"/>
    </location>
</feature>
<evidence type="ECO:0000256" key="6">
    <source>
        <dbReference type="ARBA" id="ARBA00023026"/>
    </source>
</evidence>
<dbReference type="EMBL" id="NCKW01015516">
    <property type="protein sequence ID" value="POM62674.1"/>
    <property type="molecule type" value="Genomic_DNA"/>
</dbReference>
<dbReference type="GO" id="GO:0043657">
    <property type="term" value="C:host cell"/>
    <property type="evidence" value="ECO:0007669"/>
    <property type="project" value="UniProtKB-SubCell"/>
</dbReference>
<keyword evidence="6" id="KW-0843">Virulence</keyword>
<comment type="subcellular location">
    <subcellularLocation>
        <location evidence="1">Host cell</location>
    </subcellularLocation>
    <subcellularLocation>
        <location evidence="2">Secreted</location>
    </subcellularLocation>
</comment>
<keyword evidence="10" id="KW-1185">Reference proteome</keyword>
<evidence type="ECO:0000259" key="8">
    <source>
        <dbReference type="Pfam" id="PF22748"/>
    </source>
</evidence>
<feature type="signal peptide" evidence="7">
    <location>
        <begin position="1"/>
        <end position="18"/>
    </location>
</feature>
<keyword evidence="4" id="KW-0964">Secreted</keyword>
<dbReference type="Proteomes" id="UP000237271">
    <property type="component" value="Unassembled WGS sequence"/>
</dbReference>
<dbReference type="Pfam" id="PF22748">
    <property type="entry name" value="PexRD54_WY"/>
    <property type="match status" value="3"/>
</dbReference>
<evidence type="ECO:0000256" key="4">
    <source>
        <dbReference type="ARBA" id="ARBA00022525"/>
    </source>
</evidence>
<sequence length="475" mass="55116">MRPLCCILLAGAGILVNTSVVSMVVESQDATLDATHLLTHLWRDAPSRKLVRYTTDEERTFSTDQLKGLLKEGEAAENVFKLMMLDKAGDELLSLSQLTLWINYMKEYNAKIFTQHTSLLSTLLKNYREDQVAKMIEAAKKVSSTQALVKRLEFELIHRWLGQRNTPDEVFKLLKLDEVGDKLLESPQLNTWIRYVDDYNKKRRQKVSLMSTLATHYDDDEKLVNLLVAAKEAPNTEKVAIRIQSEQTLYWIAENKLPLDIFKLLKLDKTGDKLLESPFFSAWVKYADDYRFYHPGKDLATMPTLKAHYSDGEIAQMISNASKDPNTVEIAKRLNTQQFGDWFRTTKSPDEVFSRLMLEEAGDALFDSPNFLTWYKYMFYFKDRQPTKELDMLTILTTKLGEEKLAQTLVAAKDKKKIANQLLDEQLSRWLDAKEDPVRIFFLVRANENEANVVLYKDYLKKFQNRQAKRRHRPS</sequence>
<dbReference type="InterPro" id="IPR054463">
    <property type="entry name" value="PexRD54_WY"/>
</dbReference>
<accession>A0A2P4XAT5</accession>
<feature type="chain" id="PRO_5015127213" evidence="7">
    <location>
        <begin position="19"/>
        <end position="475"/>
    </location>
</feature>
<comment type="similarity">
    <text evidence="3">Belongs to the RxLR effector family.</text>
</comment>
<comment type="caution">
    <text evidence="9">The sequence shown here is derived from an EMBL/GenBank/DDBJ whole genome shotgun (WGS) entry which is preliminary data.</text>
</comment>
<name>A0A2P4XAT5_9STRA</name>
<reference evidence="9 10" key="1">
    <citation type="journal article" date="2017" name="Genome Biol. Evol.">
        <title>Phytophthora megakarya and P. palmivora, closely related causal agents of cacao black pod rot, underwent increases in genome sizes and gene numbers by different mechanisms.</title>
        <authorList>
            <person name="Ali S.S."/>
            <person name="Shao J."/>
            <person name="Lary D.J."/>
            <person name="Kronmiller B."/>
            <person name="Shen D."/>
            <person name="Strem M.D."/>
            <person name="Amoako-Attah I."/>
            <person name="Akrofi A.Y."/>
            <person name="Begoude B.A."/>
            <person name="Ten Hoopen G.M."/>
            <person name="Coulibaly K."/>
            <person name="Kebe B.I."/>
            <person name="Melnick R.L."/>
            <person name="Guiltinan M.J."/>
            <person name="Tyler B.M."/>
            <person name="Meinhardt L.W."/>
            <person name="Bailey B.A."/>
        </authorList>
    </citation>
    <scope>NUCLEOTIDE SEQUENCE [LARGE SCALE GENOMIC DNA]</scope>
    <source>
        <strain evidence="10">sbr112.9</strain>
    </source>
</reference>
<dbReference type="AlphaFoldDB" id="A0A2P4XAT5"/>
<evidence type="ECO:0000256" key="5">
    <source>
        <dbReference type="ARBA" id="ARBA00022729"/>
    </source>
</evidence>
<proteinExistence type="inferred from homology"/>
<evidence type="ECO:0000313" key="10">
    <source>
        <dbReference type="Proteomes" id="UP000237271"/>
    </source>
</evidence>
<gene>
    <name evidence="9" type="ORF">PHPALM_28133</name>
</gene>
<feature type="domain" description="RxLR effector PexRD54 WY" evidence="8">
    <location>
        <begin position="156"/>
        <end position="196"/>
    </location>
</feature>
<evidence type="ECO:0000256" key="2">
    <source>
        <dbReference type="ARBA" id="ARBA00004613"/>
    </source>
</evidence>
<keyword evidence="5 7" id="KW-0732">Signal</keyword>
<evidence type="ECO:0000256" key="1">
    <source>
        <dbReference type="ARBA" id="ARBA00004340"/>
    </source>
</evidence>
<protein>
    <submittedName>
        <fullName evidence="9">Avirulence protein (Avh)</fullName>
    </submittedName>
</protein>
<evidence type="ECO:0000256" key="7">
    <source>
        <dbReference type="SAM" id="SignalP"/>
    </source>
</evidence>
<evidence type="ECO:0000256" key="3">
    <source>
        <dbReference type="ARBA" id="ARBA00010400"/>
    </source>
</evidence>